<keyword evidence="2" id="KW-1133">Transmembrane helix</keyword>
<feature type="compositionally biased region" description="Low complexity" evidence="1">
    <location>
        <begin position="59"/>
        <end position="70"/>
    </location>
</feature>
<dbReference type="Proteomes" id="UP001275084">
    <property type="component" value="Unassembled WGS sequence"/>
</dbReference>
<feature type="compositionally biased region" description="Polar residues" evidence="1">
    <location>
        <begin position="1"/>
        <end position="13"/>
    </location>
</feature>
<reference evidence="3" key="1">
    <citation type="journal article" date="2023" name="Mol. Phylogenet. Evol.">
        <title>Genome-scale phylogeny and comparative genomics of the fungal order Sordariales.</title>
        <authorList>
            <person name="Hensen N."/>
            <person name="Bonometti L."/>
            <person name="Westerberg I."/>
            <person name="Brannstrom I.O."/>
            <person name="Guillou S."/>
            <person name="Cros-Aarteil S."/>
            <person name="Calhoun S."/>
            <person name="Haridas S."/>
            <person name="Kuo A."/>
            <person name="Mondo S."/>
            <person name="Pangilinan J."/>
            <person name="Riley R."/>
            <person name="LaButti K."/>
            <person name="Andreopoulos B."/>
            <person name="Lipzen A."/>
            <person name="Chen C."/>
            <person name="Yan M."/>
            <person name="Daum C."/>
            <person name="Ng V."/>
            <person name="Clum A."/>
            <person name="Steindorff A."/>
            <person name="Ohm R.A."/>
            <person name="Martin F."/>
            <person name="Silar P."/>
            <person name="Natvig D.O."/>
            <person name="Lalanne C."/>
            <person name="Gautier V."/>
            <person name="Ament-Velasquez S.L."/>
            <person name="Kruys A."/>
            <person name="Hutchinson M.I."/>
            <person name="Powell A.J."/>
            <person name="Barry K."/>
            <person name="Miller A.N."/>
            <person name="Grigoriev I.V."/>
            <person name="Debuchy R."/>
            <person name="Gladieux P."/>
            <person name="Hiltunen Thoren M."/>
            <person name="Johannesson H."/>
        </authorList>
    </citation>
    <scope>NUCLEOTIDE SEQUENCE</scope>
    <source>
        <strain evidence="3">CBS 955.72</strain>
    </source>
</reference>
<reference evidence="3" key="2">
    <citation type="submission" date="2023-06" db="EMBL/GenBank/DDBJ databases">
        <authorList>
            <consortium name="Lawrence Berkeley National Laboratory"/>
            <person name="Haridas S."/>
            <person name="Hensen N."/>
            <person name="Bonometti L."/>
            <person name="Westerberg I."/>
            <person name="Brannstrom I.O."/>
            <person name="Guillou S."/>
            <person name="Cros-Aarteil S."/>
            <person name="Calhoun S."/>
            <person name="Kuo A."/>
            <person name="Mondo S."/>
            <person name="Pangilinan J."/>
            <person name="Riley R."/>
            <person name="Labutti K."/>
            <person name="Andreopoulos B."/>
            <person name="Lipzen A."/>
            <person name="Chen C."/>
            <person name="Yanf M."/>
            <person name="Daum C."/>
            <person name="Ng V."/>
            <person name="Clum A."/>
            <person name="Steindorff A."/>
            <person name="Ohm R."/>
            <person name="Martin F."/>
            <person name="Silar P."/>
            <person name="Natvig D."/>
            <person name="Lalanne C."/>
            <person name="Gautier V."/>
            <person name="Ament-Velasquez S.L."/>
            <person name="Kruys A."/>
            <person name="Hutchinson M.I."/>
            <person name="Powell A.J."/>
            <person name="Barry K."/>
            <person name="Miller A.N."/>
            <person name="Grigoriev I.V."/>
            <person name="Debuchy R."/>
            <person name="Gladieux P."/>
            <person name="Thoren M.H."/>
            <person name="Johannesson H."/>
        </authorList>
    </citation>
    <scope>NUCLEOTIDE SEQUENCE</scope>
    <source>
        <strain evidence="3">CBS 955.72</strain>
    </source>
</reference>
<feature type="compositionally biased region" description="Polar residues" evidence="1">
    <location>
        <begin position="42"/>
        <end position="57"/>
    </location>
</feature>
<evidence type="ECO:0000256" key="1">
    <source>
        <dbReference type="SAM" id="MobiDB-lite"/>
    </source>
</evidence>
<protein>
    <recommendedName>
        <fullName evidence="5">DUF3176 domain-containing protein</fullName>
    </recommendedName>
</protein>
<proteinExistence type="predicted"/>
<keyword evidence="2" id="KW-0812">Transmembrane</keyword>
<keyword evidence="2" id="KW-0472">Membrane</keyword>
<evidence type="ECO:0000256" key="2">
    <source>
        <dbReference type="SAM" id="Phobius"/>
    </source>
</evidence>
<feature type="transmembrane region" description="Helical" evidence="2">
    <location>
        <begin position="114"/>
        <end position="138"/>
    </location>
</feature>
<evidence type="ECO:0000313" key="4">
    <source>
        <dbReference type="Proteomes" id="UP001275084"/>
    </source>
</evidence>
<feature type="region of interest" description="Disordered" evidence="1">
    <location>
        <begin position="1"/>
        <end position="102"/>
    </location>
</feature>
<dbReference type="InterPro" id="IPR021514">
    <property type="entry name" value="DUF3176"/>
</dbReference>
<dbReference type="PANTHER" id="PTHR35394">
    <property type="entry name" value="DUF3176 DOMAIN-CONTAINING PROTEIN"/>
    <property type="match status" value="1"/>
</dbReference>
<evidence type="ECO:0000313" key="3">
    <source>
        <dbReference type="EMBL" id="KAK3347215.1"/>
    </source>
</evidence>
<feature type="transmembrane region" description="Helical" evidence="2">
    <location>
        <begin position="579"/>
        <end position="601"/>
    </location>
</feature>
<evidence type="ECO:0008006" key="5">
    <source>
        <dbReference type="Google" id="ProtNLM"/>
    </source>
</evidence>
<feature type="transmembrane region" description="Helical" evidence="2">
    <location>
        <begin position="217"/>
        <end position="236"/>
    </location>
</feature>
<name>A0AAJ0HD96_9PEZI</name>
<gene>
    <name evidence="3" type="ORF">B0T25DRAFT_297102</name>
</gene>
<dbReference type="EMBL" id="JAUIQD010000006">
    <property type="protein sequence ID" value="KAK3347215.1"/>
    <property type="molecule type" value="Genomic_DNA"/>
</dbReference>
<dbReference type="Pfam" id="PF11374">
    <property type="entry name" value="DUF3176"/>
    <property type="match status" value="1"/>
</dbReference>
<keyword evidence="4" id="KW-1185">Reference proteome</keyword>
<sequence length="668" mass="72258">MAYQQVQNPNIASADTIVTAPEPAHAPGNTDAGEQGPYQFINLDTSYPPQDPSQVREGQQLNQQEKQQTQFGEEAVSPDSPLGWDAKRGSNGTGHTGRASQLSRQSIFSRSSTWTFEVASLIVAILAVAAIIAVLAFYDNKPLPSWPSSITLNAVIAVLATVATASMSVPLSSGLGQLKWIRFREGRAPLSDMEHFDDASRGALGAINLLFRARGGLAGSFGAFIMVIGLLLSPFAQQMTIYPSREVHTRAGAVNMRALKYDLKLSGDDDLAAFVPILPIKSAVYNGLFAENNKPSMNLPVKCSTGNCTWGEIETLAICHSCVDMTEYMTRYCAAGVEADGNQTLCGWQLPSGAVLNTSAEVFSMTSLFPGSFNGAYSTIMRLVFMGTEAQLGPKNVLKPWAQQCTLSACVQTISSSITNGELNETVTHTALNETVPNTQSVIDHLNPVDITSPRTNETYSMSMQSILAWQAWFATLFRNGTASRNTDYINQTMSTAPGSPNIVVNLTVGISEGETFFDTDVVQAFYWNYYEYPAGIEMLMHDLGVSLTVSLRSVNKAAEKQEVNGTAVSVETFVQVRWGFVAVPAVAVVLTAAFLGVAVWKTWRSGTKLWKSSALAMLFHGLDEGGRERFEVLDGLQAKKREARGVKVKLEETDGAAGGVLKIDRVY</sequence>
<organism evidence="3 4">
    <name type="scientific">Lasiosphaeria hispida</name>
    <dbReference type="NCBI Taxonomy" id="260671"/>
    <lineage>
        <taxon>Eukaryota</taxon>
        <taxon>Fungi</taxon>
        <taxon>Dikarya</taxon>
        <taxon>Ascomycota</taxon>
        <taxon>Pezizomycotina</taxon>
        <taxon>Sordariomycetes</taxon>
        <taxon>Sordariomycetidae</taxon>
        <taxon>Sordariales</taxon>
        <taxon>Lasiosphaeriaceae</taxon>
        <taxon>Lasiosphaeria</taxon>
    </lineage>
</organism>
<feature type="transmembrane region" description="Helical" evidence="2">
    <location>
        <begin position="150"/>
        <end position="172"/>
    </location>
</feature>
<comment type="caution">
    <text evidence="3">The sequence shown here is derived from an EMBL/GenBank/DDBJ whole genome shotgun (WGS) entry which is preliminary data.</text>
</comment>
<dbReference type="PANTHER" id="PTHR35394:SF6">
    <property type="entry name" value="DUF3176 DOMAIN-CONTAINING PROTEIN"/>
    <property type="match status" value="1"/>
</dbReference>
<accession>A0AAJ0HD96</accession>
<dbReference type="AlphaFoldDB" id="A0AAJ0HD96"/>